<dbReference type="Proteomes" id="UP001642540">
    <property type="component" value="Unassembled WGS sequence"/>
</dbReference>
<sequence>MLKYLDPCDGKVSENWRKSWLSNPQHRFTGEWSGKVCNLFLFHYCNGTHCVCGNKDIFGVDLKYASMKGSKQTCFAKDMEPCSHHTADFARDLRLNARDKKRAIIRQYFVPSSAWGGNCTAKVNLDCADDMHWCKAVKDKTKKRVFYTRCILKEYPSSGQDRLQLIYETLFVLKSIVIGMNYYHLL</sequence>
<proteinExistence type="predicted"/>
<protein>
    <submittedName>
        <fullName evidence="1">Uncharacterized protein</fullName>
    </submittedName>
</protein>
<gene>
    <name evidence="1" type="ORF">ODALV1_LOCUS20973</name>
</gene>
<evidence type="ECO:0000313" key="1">
    <source>
        <dbReference type="EMBL" id="CAL8125451.1"/>
    </source>
</evidence>
<keyword evidence="2" id="KW-1185">Reference proteome</keyword>
<reference evidence="1 2" key="1">
    <citation type="submission" date="2024-08" db="EMBL/GenBank/DDBJ databases">
        <authorList>
            <person name="Cucini C."/>
            <person name="Frati F."/>
        </authorList>
    </citation>
    <scope>NUCLEOTIDE SEQUENCE [LARGE SCALE GENOMIC DNA]</scope>
</reference>
<name>A0ABP1RBF7_9HEXA</name>
<evidence type="ECO:0000313" key="2">
    <source>
        <dbReference type="Proteomes" id="UP001642540"/>
    </source>
</evidence>
<dbReference type="EMBL" id="CAXLJM020000069">
    <property type="protein sequence ID" value="CAL8125451.1"/>
    <property type="molecule type" value="Genomic_DNA"/>
</dbReference>
<organism evidence="1 2">
    <name type="scientific">Orchesella dallaii</name>
    <dbReference type="NCBI Taxonomy" id="48710"/>
    <lineage>
        <taxon>Eukaryota</taxon>
        <taxon>Metazoa</taxon>
        <taxon>Ecdysozoa</taxon>
        <taxon>Arthropoda</taxon>
        <taxon>Hexapoda</taxon>
        <taxon>Collembola</taxon>
        <taxon>Entomobryomorpha</taxon>
        <taxon>Entomobryoidea</taxon>
        <taxon>Orchesellidae</taxon>
        <taxon>Orchesellinae</taxon>
        <taxon>Orchesella</taxon>
    </lineage>
</organism>
<accession>A0ABP1RBF7</accession>
<comment type="caution">
    <text evidence="1">The sequence shown here is derived from an EMBL/GenBank/DDBJ whole genome shotgun (WGS) entry which is preliminary data.</text>
</comment>